<keyword evidence="2" id="KW-1185">Reference proteome</keyword>
<sequence length="430" mass="46198">MSEAGWSGGELARAVNRAGTTFGLRLRYDRTSVAHWLSGSLPRPPVPDLVAAEFSRRLDRLVTAAETGLADPRRTAGSGDPVETLLTLCRQDAQPGTRAELAGLVYLPVPAPVVPDCTGTPRTRRRVRPDDPRRLEAMTRVFAGLMRAHGGAHARTALVAYLADDAAHLLTADTSQRIRQDVFAGAARLTHLLGTMTLEADLQGLAQRYFHHAAKLASFAGDRTVLAVALRALSAQALHLGHRRHAVDLGELAAVHAVSAGPAPSSFVHAQLAPAYARAGLLAEARSALTTAEDIHPGDMSGSAPFTVYPQAALEYQRAQTFAALGTRKRAVASLRRSLALRPAEDHRGHALTAARLAEVLALTGEVEEACSYWEVFLSLYPRIRSARAEEALARIHLRLRPFTRLRAAAAVREQANALVESPHPPSLTP</sequence>
<dbReference type="RefSeq" id="WP_409123008.1">
    <property type="nucleotide sequence ID" value="NZ_JBJVNJ010000012.1"/>
</dbReference>
<name>A0ABW9HGE9_9ACTN</name>
<dbReference type="InterPro" id="IPR011990">
    <property type="entry name" value="TPR-like_helical_dom_sf"/>
</dbReference>
<evidence type="ECO:0008006" key="3">
    <source>
        <dbReference type="Google" id="ProtNLM"/>
    </source>
</evidence>
<evidence type="ECO:0000313" key="2">
    <source>
        <dbReference type="Proteomes" id="UP001631957"/>
    </source>
</evidence>
<gene>
    <name evidence="1" type="ORF">ACKI18_00165</name>
</gene>
<accession>A0ABW9HGE9</accession>
<comment type="caution">
    <text evidence="1">The sequence shown here is derived from an EMBL/GenBank/DDBJ whole genome shotgun (WGS) entry which is preliminary data.</text>
</comment>
<dbReference type="Proteomes" id="UP001631957">
    <property type="component" value="Unassembled WGS sequence"/>
</dbReference>
<organism evidence="1 2">
    <name type="scientific">Streptomyces niveiscabiei</name>
    <dbReference type="NCBI Taxonomy" id="164115"/>
    <lineage>
        <taxon>Bacteria</taxon>
        <taxon>Bacillati</taxon>
        <taxon>Actinomycetota</taxon>
        <taxon>Actinomycetes</taxon>
        <taxon>Kitasatosporales</taxon>
        <taxon>Streptomycetaceae</taxon>
        <taxon>Streptomyces</taxon>
    </lineage>
</organism>
<proteinExistence type="predicted"/>
<dbReference type="Gene3D" id="1.25.40.10">
    <property type="entry name" value="Tetratricopeptide repeat domain"/>
    <property type="match status" value="1"/>
</dbReference>
<reference evidence="1 2" key="1">
    <citation type="submission" date="2024-12" db="EMBL/GenBank/DDBJ databases">
        <title>Forecasting of Potato common scab and diversities of Pathogenic streptomyces spp. in china.</title>
        <authorList>
            <person name="Handique U."/>
            <person name="Wu J."/>
        </authorList>
    </citation>
    <scope>NUCLEOTIDE SEQUENCE [LARGE SCALE GENOMIC DNA]</scope>
    <source>
        <strain evidence="1 2">ZRIMU1530</strain>
    </source>
</reference>
<dbReference type="SUPFAM" id="SSF48452">
    <property type="entry name" value="TPR-like"/>
    <property type="match status" value="1"/>
</dbReference>
<dbReference type="EMBL" id="JBJVNI010000001">
    <property type="protein sequence ID" value="MFM9607119.1"/>
    <property type="molecule type" value="Genomic_DNA"/>
</dbReference>
<evidence type="ECO:0000313" key="1">
    <source>
        <dbReference type="EMBL" id="MFM9607119.1"/>
    </source>
</evidence>
<protein>
    <recommendedName>
        <fullName evidence="3">Transcriptional regulator</fullName>
    </recommendedName>
</protein>